<gene>
    <name evidence="7" type="ORF">CPB84DRAFT_1768446</name>
</gene>
<dbReference type="SUPFAM" id="SSF56112">
    <property type="entry name" value="Protein kinase-like (PK-like)"/>
    <property type="match status" value="1"/>
</dbReference>
<accession>A0A9P5NWC9</accession>
<keyword evidence="2" id="KW-0808">Transferase</keyword>
<protein>
    <submittedName>
        <fullName evidence="7">Kinase-like domain-containing protein</fullName>
    </submittedName>
</protein>
<evidence type="ECO:0000256" key="1">
    <source>
        <dbReference type="ARBA" id="ARBA00022527"/>
    </source>
</evidence>
<keyword evidence="8" id="KW-1185">Reference proteome</keyword>
<reference evidence="7" key="1">
    <citation type="submission" date="2020-11" db="EMBL/GenBank/DDBJ databases">
        <authorList>
            <consortium name="DOE Joint Genome Institute"/>
            <person name="Ahrendt S."/>
            <person name="Riley R."/>
            <person name="Andreopoulos W."/>
            <person name="LaButti K."/>
            <person name="Pangilinan J."/>
            <person name="Ruiz-duenas F.J."/>
            <person name="Barrasa J.M."/>
            <person name="Sanchez-Garcia M."/>
            <person name="Camarero S."/>
            <person name="Miyauchi S."/>
            <person name="Serrano A."/>
            <person name="Linde D."/>
            <person name="Babiker R."/>
            <person name="Drula E."/>
            <person name="Ayuso-Fernandez I."/>
            <person name="Pacheco R."/>
            <person name="Padilla G."/>
            <person name="Ferreira P."/>
            <person name="Barriuso J."/>
            <person name="Kellner H."/>
            <person name="Castanera R."/>
            <person name="Alfaro M."/>
            <person name="Ramirez L."/>
            <person name="Pisabarro A.G."/>
            <person name="Kuo A."/>
            <person name="Tritt A."/>
            <person name="Lipzen A."/>
            <person name="He G."/>
            <person name="Yan M."/>
            <person name="Ng V."/>
            <person name="Cullen D."/>
            <person name="Martin F."/>
            <person name="Rosso M.-N."/>
            <person name="Henrissat B."/>
            <person name="Hibbett D."/>
            <person name="Martinez A.T."/>
            <person name="Grigoriev I.V."/>
        </authorList>
    </citation>
    <scope>NUCLEOTIDE SEQUENCE</scope>
    <source>
        <strain evidence="7">AH 44721</strain>
    </source>
</reference>
<keyword evidence="1" id="KW-0723">Serine/threonine-protein kinase</keyword>
<feature type="domain" description="Protein kinase" evidence="6">
    <location>
        <begin position="1"/>
        <end position="98"/>
    </location>
</feature>
<evidence type="ECO:0000313" key="8">
    <source>
        <dbReference type="Proteomes" id="UP000724874"/>
    </source>
</evidence>
<dbReference type="GO" id="GO:0005524">
    <property type="term" value="F:ATP binding"/>
    <property type="evidence" value="ECO:0007669"/>
    <property type="project" value="UniProtKB-KW"/>
</dbReference>
<dbReference type="InterPro" id="IPR000719">
    <property type="entry name" value="Prot_kinase_dom"/>
</dbReference>
<keyword evidence="3" id="KW-0547">Nucleotide-binding</keyword>
<proteinExistence type="predicted"/>
<name>A0A9P5NWC9_GYMJU</name>
<dbReference type="Gene3D" id="1.10.510.10">
    <property type="entry name" value="Transferase(Phosphotransferase) domain 1"/>
    <property type="match status" value="1"/>
</dbReference>
<dbReference type="Pfam" id="PF00069">
    <property type="entry name" value="Pkinase"/>
    <property type="match status" value="1"/>
</dbReference>
<dbReference type="GO" id="GO:0004674">
    <property type="term" value="F:protein serine/threonine kinase activity"/>
    <property type="evidence" value="ECO:0007669"/>
    <property type="project" value="UniProtKB-KW"/>
</dbReference>
<sequence length="147" mass="17286">MNEYRAPELYLGWCHDGAVDCWSFGMVLYYMFFLRHPYGGPESEQDDRWFYDRVVGFAIPTEALRLVHPMARDLILKCLERNASMRWTMHKIKTHGYFVQVDWDQVSAKRLDVPSFGGLSLELDRTTVLPEAQKRISINPLLDNERQ</sequence>
<evidence type="ECO:0000256" key="3">
    <source>
        <dbReference type="ARBA" id="ARBA00022741"/>
    </source>
</evidence>
<organism evidence="7 8">
    <name type="scientific">Gymnopilus junonius</name>
    <name type="common">Spectacular rustgill mushroom</name>
    <name type="synonym">Gymnopilus spectabilis subsp. junonius</name>
    <dbReference type="NCBI Taxonomy" id="109634"/>
    <lineage>
        <taxon>Eukaryota</taxon>
        <taxon>Fungi</taxon>
        <taxon>Dikarya</taxon>
        <taxon>Basidiomycota</taxon>
        <taxon>Agaricomycotina</taxon>
        <taxon>Agaricomycetes</taxon>
        <taxon>Agaricomycetidae</taxon>
        <taxon>Agaricales</taxon>
        <taxon>Agaricineae</taxon>
        <taxon>Hymenogastraceae</taxon>
        <taxon>Gymnopilus</taxon>
    </lineage>
</organism>
<evidence type="ECO:0000256" key="4">
    <source>
        <dbReference type="ARBA" id="ARBA00022777"/>
    </source>
</evidence>
<keyword evidence="4 7" id="KW-0418">Kinase</keyword>
<comment type="caution">
    <text evidence="7">The sequence shown here is derived from an EMBL/GenBank/DDBJ whole genome shotgun (WGS) entry which is preliminary data.</text>
</comment>
<dbReference type="PROSITE" id="PS50011">
    <property type="entry name" value="PROTEIN_KINASE_DOM"/>
    <property type="match status" value="1"/>
</dbReference>
<dbReference type="InterPro" id="IPR011009">
    <property type="entry name" value="Kinase-like_dom_sf"/>
</dbReference>
<dbReference type="PANTHER" id="PTHR24351">
    <property type="entry name" value="RIBOSOMAL PROTEIN S6 KINASE"/>
    <property type="match status" value="1"/>
</dbReference>
<evidence type="ECO:0000259" key="6">
    <source>
        <dbReference type="PROSITE" id="PS50011"/>
    </source>
</evidence>
<evidence type="ECO:0000256" key="5">
    <source>
        <dbReference type="ARBA" id="ARBA00022840"/>
    </source>
</evidence>
<dbReference type="AlphaFoldDB" id="A0A9P5NWC9"/>
<evidence type="ECO:0000256" key="2">
    <source>
        <dbReference type="ARBA" id="ARBA00022679"/>
    </source>
</evidence>
<feature type="non-terminal residue" evidence="7">
    <location>
        <position position="147"/>
    </location>
</feature>
<evidence type="ECO:0000313" key="7">
    <source>
        <dbReference type="EMBL" id="KAF8907649.1"/>
    </source>
</evidence>
<dbReference type="Proteomes" id="UP000724874">
    <property type="component" value="Unassembled WGS sequence"/>
</dbReference>
<keyword evidence="5" id="KW-0067">ATP-binding</keyword>
<dbReference type="EMBL" id="JADNYJ010000014">
    <property type="protein sequence ID" value="KAF8907649.1"/>
    <property type="molecule type" value="Genomic_DNA"/>
</dbReference>
<dbReference type="OrthoDB" id="347657at2759"/>